<evidence type="ECO:0000313" key="3">
    <source>
        <dbReference type="Proteomes" id="UP000054321"/>
    </source>
</evidence>
<evidence type="ECO:0000313" key="2">
    <source>
        <dbReference type="EMBL" id="KIN02144.1"/>
    </source>
</evidence>
<gene>
    <name evidence="2" type="ORF">OIDMADRAFT_53662</name>
</gene>
<proteinExistence type="predicted"/>
<evidence type="ECO:0000256" key="1">
    <source>
        <dbReference type="SAM" id="MobiDB-lite"/>
    </source>
</evidence>
<feature type="region of interest" description="Disordered" evidence="1">
    <location>
        <begin position="1"/>
        <end position="32"/>
    </location>
</feature>
<dbReference type="HOGENOM" id="CLU_1489424_0_0_1"/>
<feature type="compositionally biased region" description="Gly residues" evidence="1">
    <location>
        <begin position="136"/>
        <end position="145"/>
    </location>
</feature>
<feature type="region of interest" description="Disordered" evidence="1">
    <location>
        <begin position="92"/>
        <end position="181"/>
    </location>
</feature>
<dbReference type="EMBL" id="KN832875">
    <property type="protein sequence ID" value="KIN02144.1"/>
    <property type="molecule type" value="Genomic_DNA"/>
</dbReference>
<accession>A0A0C3CT20</accession>
<reference evidence="2 3" key="1">
    <citation type="submission" date="2014-04" db="EMBL/GenBank/DDBJ databases">
        <authorList>
            <consortium name="DOE Joint Genome Institute"/>
            <person name="Kuo A."/>
            <person name="Martino E."/>
            <person name="Perotto S."/>
            <person name="Kohler A."/>
            <person name="Nagy L.G."/>
            <person name="Floudas D."/>
            <person name="Copeland A."/>
            <person name="Barry K.W."/>
            <person name="Cichocki N."/>
            <person name="Veneault-Fourrey C."/>
            <person name="LaButti K."/>
            <person name="Lindquist E.A."/>
            <person name="Lipzen A."/>
            <person name="Lundell T."/>
            <person name="Morin E."/>
            <person name="Murat C."/>
            <person name="Sun H."/>
            <person name="Tunlid A."/>
            <person name="Henrissat B."/>
            <person name="Grigoriev I.V."/>
            <person name="Hibbett D.S."/>
            <person name="Martin F."/>
            <person name="Nordberg H.P."/>
            <person name="Cantor M.N."/>
            <person name="Hua S.X."/>
        </authorList>
    </citation>
    <scope>NUCLEOTIDE SEQUENCE [LARGE SCALE GENOMIC DNA]</scope>
    <source>
        <strain evidence="2 3">Zn</strain>
    </source>
</reference>
<dbReference type="Proteomes" id="UP000054321">
    <property type="component" value="Unassembled WGS sequence"/>
</dbReference>
<sequence>MGWSPFAAWPASHSAPAIQRQGSSGRETGPRITVGGMEASAILKRGRAPSSPITIITINALKGDGEDDQLAASEGVQSREETIASYLLDVHPDPVGSAPAASEELSNRGWGNDPAVEASAGPDSGWTANPYPNLPGAGGLAGGCGESQALAAAQKAKKLNPPEKNITTSHAKSPSWDPDYL</sequence>
<name>A0A0C3CT20_OIDMZ</name>
<keyword evidence="3" id="KW-1185">Reference proteome</keyword>
<protein>
    <submittedName>
        <fullName evidence="2">Uncharacterized protein</fullName>
    </submittedName>
</protein>
<reference evidence="3" key="2">
    <citation type="submission" date="2015-01" db="EMBL/GenBank/DDBJ databases">
        <title>Evolutionary Origins and Diversification of the Mycorrhizal Mutualists.</title>
        <authorList>
            <consortium name="DOE Joint Genome Institute"/>
            <consortium name="Mycorrhizal Genomics Consortium"/>
            <person name="Kohler A."/>
            <person name="Kuo A."/>
            <person name="Nagy L.G."/>
            <person name="Floudas D."/>
            <person name="Copeland A."/>
            <person name="Barry K.W."/>
            <person name="Cichocki N."/>
            <person name="Veneault-Fourrey C."/>
            <person name="LaButti K."/>
            <person name="Lindquist E.A."/>
            <person name="Lipzen A."/>
            <person name="Lundell T."/>
            <person name="Morin E."/>
            <person name="Murat C."/>
            <person name="Riley R."/>
            <person name="Ohm R."/>
            <person name="Sun H."/>
            <person name="Tunlid A."/>
            <person name="Henrissat B."/>
            <person name="Grigoriev I.V."/>
            <person name="Hibbett D.S."/>
            <person name="Martin F."/>
        </authorList>
    </citation>
    <scope>NUCLEOTIDE SEQUENCE [LARGE SCALE GENOMIC DNA]</scope>
    <source>
        <strain evidence="3">Zn</strain>
    </source>
</reference>
<organism evidence="2 3">
    <name type="scientific">Oidiodendron maius (strain Zn)</name>
    <dbReference type="NCBI Taxonomy" id="913774"/>
    <lineage>
        <taxon>Eukaryota</taxon>
        <taxon>Fungi</taxon>
        <taxon>Dikarya</taxon>
        <taxon>Ascomycota</taxon>
        <taxon>Pezizomycotina</taxon>
        <taxon>Leotiomycetes</taxon>
        <taxon>Leotiomycetes incertae sedis</taxon>
        <taxon>Myxotrichaceae</taxon>
        <taxon>Oidiodendron</taxon>
    </lineage>
</organism>
<dbReference type="AlphaFoldDB" id="A0A0C3CT20"/>
<dbReference type="InParanoid" id="A0A0C3CT20"/>